<keyword evidence="5" id="KW-0653">Protein transport</keyword>
<protein>
    <recommendedName>
        <fullName evidence="9">mRNA export factor GLE1</fullName>
    </recommendedName>
    <alternativeName>
        <fullName evidence="10">Nucleoporin GLE1</fullName>
    </alternativeName>
</protein>
<comment type="subcellular location">
    <subcellularLocation>
        <location evidence="1">Nucleus</location>
        <location evidence="1">Nuclear pore complex</location>
    </subcellularLocation>
</comment>
<keyword evidence="3" id="KW-0813">Transport</keyword>
<evidence type="ECO:0000313" key="11">
    <source>
        <dbReference type="EMBL" id="RKP11244.1"/>
    </source>
</evidence>
<evidence type="ECO:0000256" key="6">
    <source>
        <dbReference type="ARBA" id="ARBA00023010"/>
    </source>
</evidence>
<dbReference type="Gene3D" id="1.25.40.510">
    <property type="entry name" value="GLE1-like"/>
    <property type="match status" value="1"/>
</dbReference>
<dbReference type="Proteomes" id="UP000267251">
    <property type="component" value="Unassembled WGS sequence"/>
</dbReference>
<evidence type="ECO:0000256" key="7">
    <source>
        <dbReference type="ARBA" id="ARBA00023132"/>
    </source>
</evidence>
<organism evidence="11 12">
    <name type="scientific">Piptocephalis cylindrospora</name>
    <dbReference type="NCBI Taxonomy" id="1907219"/>
    <lineage>
        <taxon>Eukaryota</taxon>
        <taxon>Fungi</taxon>
        <taxon>Fungi incertae sedis</taxon>
        <taxon>Zoopagomycota</taxon>
        <taxon>Zoopagomycotina</taxon>
        <taxon>Zoopagomycetes</taxon>
        <taxon>Zoopagales</taxon>
        <taxon>Piptocephalidaceae</taxon>
        <taxon>Piptocephalis</taxon>
    </lineage>
</organism>
<dbReference type="GO" id="GO:0016973">
    <property type="term" value="P:poly(A)+ mRNA export from nucleus"/>
    <property type="evidence" value="ECO:0007669"/>
    <property type="project" value="InterPro"/>
</dbReference>
<dbReference type="GO" id="GO:0000822">
    <property type="term" value="F:inositol hexakisphosphate binding"/>
    <property type="evidence" value="ECO:0007669"/>
    <property type="project" value="TreeGrafter"/>
</dbReference>
<dbReference type="GO" id="GO:0015031">
    <property type="term" value="P:protein transport"/>
    <property type="evidence" value="ECO:0007669"/>
    <property type="project" value="UniProtKB-KW"/>
</dbReference>
<comment type="similarity">
    <text evidence="2">Belongs to the GLE1 family.</text>
</comment>
<dbReference type="GO" id="GO:0044614">
    <property type="term" value="C:nuclear pore cytoplasmic filaments"/>
    <property type="evidence" value="ECO:0007669"/>
    <property type="project" value="TreeGrafter"/>
</dbReference>
<evidence type="ECO:0000256" key="2">
    <source>
        <dbReference type="ARBA" id="ARBA00011056"/>
    </source>
</evidence>
<accession>A0A4P9XY29</accession>
<evidence type="ECO:0000256" key="8">
    <source>
        <dbReference type="ARBA" id="ARBA00023242"/>
    </source>
</evidence>
<name>A0A4P9XY29_9FUNG</name>
<keyword evidence="6" id="KW-0811">Translocation</keyword>
<evidence type="ECO:0000256" key="1">
    <source>
        <dbReference type="ARBA" id="ARBA00004567"/>
    </source>
</evidence>
<dbReference type="OrthoDB" id="420884at2759"/>
<dbReference type="EMBL" id="KZ989073">
    <property type="protein sequence ID" value="RKP11244.1"/>
    <property type="molecule type" value="Genomic_DNA"/>
</dbReference>
<dbReference type="AlphaFoldDB" id="A0A4P9XY29"/>
<sequence length="244" mass="27743">MDKIAEIDRAVQQGKSKGKVTGIWILHWTSESVLKQVFAEVEANTDAAYPLARVCVGLMQRHQDFQEILLARLTQACQFLIPLYPEAKEDQSLDQRLEAEGWERAPLEPGQDPSAPTKWETMDQYHRRMSSVIALYGCILQTQVSSKPGNPLGMSEAWKWIARLLNLTPRRITATLLMSFLEMTGAALLETYGQQATKLLFFILTDYLPMLPKESVAHATRLKTWLEAWRRTGRVAVSTSRRPQ</sequence>
<dbReference type="GO" id="GO:0005737">
    <property type="term" value="C:cytoplasm"/>
    <property type="evidence" value="ECO:0007669"/>
    <property type="project" value="TreeGrafter"/>
</dbReference>
<dbReference type="InterPro" id="IPR038506">
    <property type="entry name" value="GLE1-like_sf"/>
</dbReference>
<dbReference type="GO" id="GO:0031369">
    <property type="term" value="F:translation initiation factor binding"/>
    <property type="evidence" value="ECO:0007669"/>
    <property type="project" value="TreeGrafter"/>
</dbReference>
<dbReference type="GO" id="GO:0005543">
    <property type="term" value="F:phospholipid binding"/>
    <property type="evidence" value="ECO:0007669"/>
    <property type="project" value="TreeGrafter"/>
</dbReference>
<gene>
    <name evidence="11" type="ORF">BJ684DRAFT_22205</name>
</gene>
<dbReference type="InterPro" id="IPR012476">
    <property type="entry name" value="GLE1"/>
</dbReference>
<evidence type="ECO:0000313" key="12">
    <source>
        <dbReference type="Proteomes" id="UP000267251"/>
    </source>
</evidence>
<reference evidence="12" key="1">
    <citation type="journal article" date="2018" name="Nat. Microbiol.">
        <title>Leveraging single-cell genomics to expand the fungal tree of life.</title>
        <authorList>
            <person name="Ahrendt S.R."/>
            <person name="Quandt C.A."/>
            <person name="Ciobanu D."/>
            <person name="Clum A."/>
            <person name="Salamov A."/>
            <person name="Andreopoulos B."/>
            <person name="Cheng J.F."/>
            <person name="Woyke T."/>
            <person name="Pelin A."/>
            <person name="Henrissat B."/>
            <person name="Reynolds N.K."/>
            <person name="Benny G.L."/>
            <person name="Smith M.E."/>
            <person name="James T.Y."/>
            <person name="Grigoriev I.V."/>
        </authorList>
    </citation>
    <scope>NUCLEOTIDE SEQUENCE [LARGE SCALE GENOMIC DNA]</scope>
</reference>
<evidence type="ECO:0000256" key="4">
    <source>
        <dbReference type="ARBA" id="ARBA00022816"/>
    </source>
</evidence>
<dbReference type="PANTHER" id="PTHR12960">
    <property type="entry name" value="GLE-1-RELATED"/>
    <property type="match status" value="1"/>
</dbReference>
<proteinExistence type="inferred from homology"/>
<evidence type="ECO:0000256" key="10">
    <source>
        <dbReference type="ARBA" id="ARBA00029983"/>
    </source>
</evidence>
<keyword evidence="7" id="KW-0906">Nuclear pore complex</keyword>
<keyword evidence="8" id="KW-0539">Nucleus</keyword>
<evidence type="ECO:0000256" key="3">
    <source>
        <dbReference type="ARBA" id="ARBA00022448"/>
    </source>
</evidence>
<evidence type="ECO:0000256" key="5">
    <source>
        <dbReference type="ARBA" id="ARBA00022927"/>
    </source>
</evidence>
<dbReference type="Pfam" id="PF07817">
    <property type="entry name" value="GLE1"/>
    <property type="match status" value="1"/>
</dbReference>
<keyword evidence="12" id="KW-1185">Reference proteome</keyword>
<keyword evidence="4" id="KW-0509">mRNA transport</keyword>
<dbReference type="PANTHER" id="PTHR12960:SF0">
    <property type="entry name" value="MRNA EXPORT FACTOR GLE1"/>
    <property type="match status" value="1"/>
</dbReference>
<evidence type="ECO:0000256" key="9">
    <source>
        <dbReference type="ARBA" id="ARBA00026227"/>
    </source>
</evidence>